<dbReference type="PANTHER" id="PTHR23084">
    <property type="entry name" value="PHOSPHATIDYLINOSITOL-4-PHOSPHATE 5-KINASE RELATED"/>
    <property type="match status" value="1"/>
</dbReference>
<feature type="region of interest" description="Disordered" evidence="2">
    <location>
        <begin position="1"/>
        <end position="36"/>
    </location>
</feature>
<feature type="compositionally biased region" description="Low complexity" evidence="2">
    <location>
        <begin position="1"/>
        <end position="17"/>
    </location>
</feature>
<feature type="region of interest" description="Disordered" evidence="2">
    <location>
        <begin position="490"/>
        <end position="513"/>
    </location>
</feature>
<dbReference type="SUPFAM" id="SSF82185">
    <property type="entry name" value="Histone H3 K4-specific methyltransferase SET7/9 N-terminal domain"/>
    <property type="match status" value="2"/>
</dbReference>
<comment type="caution">
    <text evidence="3">The sequence shown here is derived from an EMBL/GenBank/DDBJ whole genome shotgun (WGS) entry which is preliminary data.</text>
</comment>
<dbReference type="SMART" id="SM00698">
    <property type="entry name" value="MORN"/>
    <property type="match status" value="7"/>
</dbReference>
<dbReference type="InterPro" id="IPR003409">
    <property type="entry name" value="MORN"/>
</dbReference>
<reference evidence="4" key="1">
    <citation type="journal article" date="2016" name="Nat. Commun.">
        <title>The Gonium pectorale genome demonstrates co-option of cell cycle regulation during the evolution of multicellularity.</title>
        <authorList>
            <person name="Hanschen E.R."/>
            <person name="Marriage T.N."/>
            <person name="Ferris P.J."/>
            <person name="Hamaji T."/>
            <person name="Toyoda A."/>
            <person name="Fujiyama A."/>
            <person name="Neme R."/>
            <person name="Noguchi H."/>
            <person name="Minakuchi Y."/>
            <person name="Suzuki M."/>
            <person name="Kawai-Toyooka H."/>
            <person name="Smith D.R."/>
            <person name="Sparks H."/>
            <person name="Anderson J."/>
            <person name="Bakaric R."/>
            <person name="Luria V."/>
            <person name="Karger A."/>
            <person name="Kirschner M.W."/>
            <person name="Durand P.M."/>
            <person name="Michod R.E."/>
            <person name="Nozaki H."/>
            <person name="Olson B.J."/>
        </authorList>
    </citation>
    <scope>NUCLEOTIDE SEQUENCE [LARGE SCALE GENOMIC DNA]</scope>
    <source>
        <strain evidence="4">NIES-2863</strain>
    </source>
</reference>
<dbReference type="GO" id="GO:0016020">
    <property type="term" value="C:membrane"/>
    <property type="evidence" value="ECO:0007669"/>
    <property type="project" value="UniProtKB-ARBA"/>
</dbReference>
<dbReference type="Gene3D" id="2.20.110.10">
    <property type="entry name" value="Histone H3 K4-specific methyltransferase SET7/9 N-terminal domain"/>
    <property type="match status" value="4"/>
</dbReference>
<feature type="region of interest" description="Disordered" evidence="2">
    <location>
        <begin position="258"/>
        <end position="282"/>
    </location>
</feature>
<dbReference type="EMBL" id="LSYV01000024">
    <property type="protein sequence ID" value="KXZ49031.1"/>
    <property type="molecule type" value="Genomic_DNA"/>
</dbReference>
<evidence type="ECO:0000313" key="3">
    <source>
        <dbReference type="EMBL" id="KXZ49031.1"/>
    </source>
</evidence>
<evidence type="ECO:0000256" key="2">
    <source>
        <dbReference type="SAM" id="MobiDB-lite"/>
    </source>
</evidence>
<organism evidence="3 4">
    <name type="scientific">Gonium pectorale</name>
    <name type="common">Green alga</name>
    <dbReference type="NCBI Taxonomy" id="33097"/>
    <lineage>
        <taxon>Eukaryota</taxon>
        <taxon>Viridiplantae</taxon>
        <taxon>Chlorophyta</taxon>
        <taxon>core chlorophytes</taxon>
        <taxon>Chlorophyceae</taxon>
        <taxon>CS clade</taxon>
        <taxon>Chlamydomonadales</taxon>
        <taxon>Volvocaceae</taxon>
        <taxon>Gonium</taxon>
    </lineage>
</organism>
<dbReference type="Proteomes" id="UP000075714">
    <property type="component" value="Unassembled WGS sequence"/>
</dbReference>
<proteinExistence type="predicted"/>
<keyword evidence="1" id="KW-0677">Repeat</keyword>
<dbReference type="AlphaFoldDB" id="A0A150GGR6"/>
<name>A0A150GGR6_GONPE</name>
<sequence length="513" mass="54398">MAQSAASTTTLSATAASPAPPEPAGSNTFYTSPSHGSGLRGIELDRCYVGDYVAGRRHGFGTYTYPNAFFQYEGQWVNGKKHGLGKLSMRDGSYYEGEFVDGEIMGQGTRGFANGDVYIGTFEMGEMHGFGVMRLANGDTYQGPFVHNAFEGVGVYTHSNGDVFQGDFRRHKRCGQGVLNCNDGSRYEGGWVDNHRFGQGEATYPDGSWYKGAWEQSRYHGQGEWFQARPAGLTYKGLFVDGAPSLVPTHLTLTWEVEEDPKAKAKKPPAPAGARRSATGETEPALPLPVVLGEPLLAPITVAAQLLQPVRPPSQPTPAAQEGKGAKSNAKQVAAAAAAAAPARVPVLNQPPAQGFVWKTADMEWGRQVNLTLHHEPPSQLPPDRLLRALVVNTLMPDGSTRVRLLISTTFSLTPALPLCRPPAGGGGAVASLQVELASGQTVIEGHQLVIGSAEDWDRLASPTGQGYLVASTAGASVAPGLCRVALPEPRAKKPGANELRTRTREGTGGLAG</sequence>
<evidence type="ECO:0000313" key="4">
    <source>
        <dbReference type="Proteomes" id="UP000075714"/>
    </source>
</evidence>
<dbReference type="PANTHER" id="PTHR23084:SF263">
    <property type="entry name" value="MORN REPEAT-CONTAINING PROTEIN 1"/>
    <property type="match status" value="1"/>
</dbReference>
<keyword evidence="4" id="KW-1185">Reference proteome</keyword>
<dbReference type="Pfam" id="PF02493">
    <property type="entry name" value="MORN"/>
    <property type="match status" value="7"/>
</dbReference>
<accession>A0A150GGR6</accession>
<gene>
    <name evidence="3" type="ORF">GPECTOR_23g119</name>
</gene>
<evidence type="ECO:0000256" key="1">
    <source>
        <dbReference type="ARBA" id="ARBA00022737"/>
    </source>
</evidence>
<dbReference type="OrthoDB" id="437960at2759"/>
<feature type="region of interest" description="Disordered" evidence="2">
    <location>
        <begin position="310"/>
        <end position="331"/>
    </location>
</feature>
<protein>
    <submittedName>
        <fullName evidence="3">Uncharacterized protein</fullName>
    </submittedName>
</protein>
<feature type="compositionally biased region" description="Polar residues" evidence="2">
    <location>
        <begin position="25"/>
        <end position="35"/>
    </location>
</feature>